<keyword evidence="3" id="KW-0808">Transferase</keyword>
<feature type="domain" description="Glycosyltransferase subfamily 4-like N-terminal" evidence="2">
    <location>
        <begin position="43"/>
        <end position="156"/>
    </location>
</feature>
<dbReference type="EMBL" id="BHXQ01000005">
    <property type="protein sequence ID" value="GCC52468.1"/>
    <property type="molecule type" value="Genomic_DNA"/>
</dbReference>
<dbReference type="GO" id="GO:0016757">
    <property type="term" value="F:glycosyltransferase activity"/>
    <property type="evidence" value="ECO:0007669"/>
    <property type="project" value="InterPro"/>
</dbReference>
<gene>
    <name evidence="3" type="ORF">SanaruYs_27050</name>
</gene>
<evidence type="ECO:0000259" key="1">
    <source>
        <dbReference type="Pfam" id="PF00534"/>
    </source>
</evidence>
<organism evidence="3 4">
    <name type="scientific">Chryseotalea sanaruensis</name>
    <dbReference type="NCBI Taxonomy" id="2482724"/>
    <lineage>
        <taxon>Bacteria</taxon>
        <taxon>Pseudomonadati</taxon>
        <taxon>Bacteroidota</taxon>
        <taxon>Cytophagia</taxon>
        <taxon>Cytophagales</taxon>
        <taxon>Chryseotaleaceae</taxon>
        <taxon>Chryseotalea</taxon>
    </lineage>
</organism>
<dbReference type="Gene3D" id="3.40.50.2000">
    <property type="entry name" value="Glycogen Phosphorylase B"/>
    <property type="match status" value="2"/>
</dbReference>
<accession>A0A401UC36</accession>
<evidence type="ECO:0000259" key="2">
    <source>
        <dbReference type="Pfam" id="PF13439"/>
    </source>
</evidence>
<dbReference type="SUPFAM" id="SSF53756">
    <property type="entry name" value="UDP-Glycosyltransferase/glycogen phosphorylase"/>
    <property type="match status" value="1"/>
</dbReference>
<name>A0A401UC36_9BACT</name>
<keyword evidence="4" id="KW-1185">Reference proteome</keyword>
<dbReference type="Proteomes" id="UP000288227">
    <property type="component" value="Unassembled WGS sequence"/>
</dbReference>
<feature type="domain" description="Glycosyl transferase family 1" evidence="1">
    <location>
        <begin position="176"/>
        <end position="329"/>
    </location>
</feature>
<evidence type="ECO:0000313" key="3">
    <source>
        <dbReference type="EMBL" id="GCC52468.1"/>
    </source>
</evidence>
<sequence length="351" mass="40290">MMKELKIAVIVPSLANRGPIKVMQTIINESVKLCLPIEFTVVTLSDKEGLHMNCKILQYSNSINFEEYDVVHTNGIKPDFIAFRKRHSIRRHLVTIHNYVFEDLLHTYNRVVSLIFGRLWISIWKRADKLICINQDMTLYYKPWTKTPIGFIHNGISKLHSESIEPVLDSEKDLIDELRSKGKTVLGVVCVLTRIKGVDQILNLLGKREDLALVVIGDGRELLNLKALSNELNIQDRCHFFGFKNNACAYFSFFDVFIMPSRSEGFGLTLLEAASFSIPCVCSDIPTFRELFTEDEVTFFTLEVIESLEIALNKIILNKDKFAKAINNKYLGSFTGEILAKKYFYEYKQLV</sequence>
<dbReference type="AlphaFoldDB" id="A0A401UC36"/>
<dbReference type="InterPro" id="IPR001296">
    <property type="entry name" value="Glyco_trans_1"/>
</dbReference>
<evidence type="ECO:0000313" key="4">
    <source>
        <dbReference type="Proteomes" id="UP000288227"/>
    </source>
</evidence>
<dbReference type="Pfam" id="PF00534">
    <property type="entry name" value="Glycos_transf_1"/>
    <property type="match status" value="1"/>
</dbReference>
<protein>
    <submittedName>
        <fullName evidence="3">Glycosyltransferase family 1 protein</fullName>
    </submittedName>
</protein>
<proteinExistence type="predicted"/>
<dbReference type="PANTHER" id="PTHR12526">
    <property type="entry name" value="GLYCOSYLTRANSFERASE"/>
    <property type="match status" value="1"/>
</dbReference>
<reference evidence="3 4" key="1">
    <citation type="submission" date="2018-11" db="EMBL/GenBank/DDBJ databases">
        <title>Chryseotalea sanarue gen. nov., sp., nov., a member of the family Cytophagaceae, isolated from a brackish lake in Hamamatsu Japan.</title>
        <authorList>
            <person name="Maejima Y."/>
            <person name="Iino T."/>
            <person name="Muraguchi Y."/>
            <person name="Fukuda K."/>
            <person name="Ohkuma M."/>
            <person name="Moriuchi R."/>
            <person name="Dohra H."/>
            <person name="Kimbara K."/>
            <person name="Shintani M."/>
        </authorList>
    </citation>
    <scope>NUCLEOTIDE SEQUENCE [LARGE SCALE GENOMIC DNA]</scope>
    <source>
        <strain evidence="3 4">Ys</strain>
    </source>
</reference>
<comment type="caution">
    <text evidence="3">The sequence shown here is derived from an EMBL/GenBank/DDBJ whole genome shotgun (WGS) entry which is preliminary data.</text>
</comment>
<dbReference type="RefSeq" id="WP_127123127.1">
    <property type="nucleotide sequence ID" value="NZ_BHXQ01000005.1"/>
</dbReference>
<dbReference type="InterPro" id="IPR028098">
    <property type="entry name" value="Glyco_trans_4-like_N"/>
</dbReference>
<dbReference type="Pfam" id="PF13439">
    <property type="entry name" value="Glyco_transf_4"/>
    <property type="match status" value="1"/>
</dbReference>
<dbReference type="OrthoDB" id="9790710at2"/>